<dbReference type="GO" id="GO:0003676">
    <property type="term" value="F:nucleic acid binding"/>
    <property type="evidence" value="ECO:0007669"/>
    <property type="project" value="InterPro"/>
</dbReference>
<sequence>MERFLPLIAEILVSDAKAPKKQRHTAQRIFDRLVAEHAFDGCYSSVKEAVRQWRQGGQEVFLPLSHPPGEAQVDFGFAEVDVAGERIKAALFVMTLPYSDAVFIQAFRRECTEAFQEGHRRAFEFFGAVPTRISYDNSRVAIAKITGSRSRQLKSEFLRLQSHYLFQAHFCLVRRANEKGKVEGLVGFTRRNFLVPVPRGRRSAAKHSGKSHSWSGLA</sequence>
<dbReference type="OrthoDB" id="279525at2"/>
<dbReference type="EMBL" id="CP036339">
    <property type="protein sequence ID" value="QDT70990.1"/>
    <property type="molecule type" value="Genomic_DNA"/>
</dbReference>
<organism evidence="1 2">
    <name type="scientific">Lacipirellula limnantheis</name>
    <dbReference type="NCBI Taxonomy" id="2528024"/>
    <lineage>
        <taxon>Bacteria</taxon>
        <taxon>Pseudomonadati</taxon>
        <taxon>Planctomycetota</taxon>
        <taxon>Planctomycetia</taxon>
        <taxon>Pirellulales</taxon>
        <taxon>Lacipirellulaceae</taxon>
        <taxon>Lacipirellula</taxon>
    </lineage>
</organism>
<reference evidence="1 2" key="1">
    <citation type="submission" date="2019-02" db="EMBL/GenBank/DDBJ databases">
        <title>Deep-cultivation of Planctomycetes and their phenomic and genomic characterization uncovers novel biology.</title>
        <authorList>
            <person name="Wiegand S."/>
            <person name="Jogler M."/>
            <person name="Boedeker C."/>
            <person name="Pinto D."/>
            <person name="Vollmers J."/>
            <person name="Rivas-Marin E."/>
            <person name="Kohn T."/>
            <person name="Peeters S.H."/>
            <person name="Heuer A."/>
            <person name="Rast P."/>
            <person name="Oberbeckmann S."/>
            <person name="Bunk B."/>
            <person name="Jeske O."/>
            <person name="Meyerdierks A."/>
            <person name="Storesund J.E."/>
            <person name="Kallscheuer N."/>
            <person name="Luecker S."/>
            <person name="Lage O.M."/>
            <person name="Pohl T."/>
            <person name="Merkel B.J."/>
            <person name="Hornburger P."/>
            <person name="Mueller R.-W."/>
            <person name="Bruemmer F."/>
            <person name="Labrenz M."/>
            <person name="Spormann A.M."/>
            <person name="Op den Camp H."/>
            <person name="Overmann J."/>
            <person name="Amann R."/>
            <person name="Jetten M.S.M."/>
            <person name="Mascher T."/>
            <person name="Medema M.H."/>
            <person name="Devos D.P."/>
            <person name="Kaster A.-K."/>
            <person name="Ovreas L."/>
            <person name="Rohde M."/>
            <person name="Galperin M.Y."/>
            <person name="Jogler C."/>
        </authorList>
    </citation>
    <scope>NUCLEOTIDE SEQUENCE [LARGE SCALE GENOMIC DNA]</scope>
    <source>
        <strain evidence="1 2">I41</strain>
    </source>
</reference>
<gene>
    <name evidence="1" type="ORF">I41_01450</name>
</gene>
<dbReference type="NCBIfam" id="NF033546">
    <property type="entry name" value="transpos_IS21"/>
    <property type="match status" value="1"/>
</dbReference>
<evidence type="ECO:0000313" key="2">
    <source>
        <dbReference type="Proteomes" id="UP000317909"/>
    </source>
</evidence>
<evidence type="ECO:0000313" key="1">
    <source>
        <dbReference type="EMBL" id="QDT70990.1"/>
    </source>
</evidence>
<dbReference type="KEGG" id="llh:I41_01450"/>
<proteinExistence type="predicted"/>
<dbReference type="AlphaFoldDB" id="A0A517TRJ2"/>
<dbReference type="PANTHER" id="PTHR35004">
    <property type="entry name" value="TRANSPOSASE RV3428C-RELATED"/>
    <property type="match status" value="1"/>
</dbReference>
<name>A0A517TRJ2_9BACT</name>
<dbReference type="InterPro" id="IPR036397">
    <property type="entry name" value="RNaseH_sf"/>
</dbReference>
<keyword evidence="2" id="KW-1185">Reference proteome</keyword>
<accession>A0A517TRJ2</accession>
<dbReference type="Gene3D" id="3.30.420.10">
    <property type="entry name" value="Ribonuclease H-like superfamily/Ribonuclease H"/>
    <property type="match status" value="1"/>
</dbReference>
<dbReference type="Proteomes" id="UP000317909">
    <property type="component" value="Chromosome"/>
</dbReference>
<protein>
    <submittedName>
        <fullName evidence="1">Integrase core domain protein</fullName>
    </submittedName>
</protein>
<dbReference type="PANTHER" id="PTHR35004:SF7">
    <property type="entry name" value="INTEGRASE PROTEIN"/>
    <property type="match status" value="1"/>
</dbReference>